<dbReference type="Pfam" id="PF13279">
    <property type="entry name" value="4HBT_2"/>
    <property type="match status" value="1"/>
</dbReference>
<dbReference type="Gene3D" id="3.10.129.10">
    <property type="entry name" value="Hotdog Thioesterase"/>
    <property type="match status" value="1"/>
</dbReference>
<gene>
    <name evidence="1" type="ORF">HK097_010789</name>
</gene>
<organism evidence="1 2">
    <name type="scientific">Rhizophlyctis rosea</name>
    <dbReference type="NCBI Taxonomy" id="64517"/>
    <lineage>
        <taxon>Eukaryota</taxon>
        <taxon>Fungi</taxon>
        <taxon>Fungi incertae sedis</taxon>
        <taxon>Chytridiomycota</taxon>
        <taxon>Chytridiomycota incertae sedis</taxon>
        <taxon>Chytridiomycetes</taxon>
        <taxon>Rhizophlyctidales</taxon>
        <taxon>Rhizophlyctidaceae</taxon>
        <taxon>Rhizophlyctis</taxon>
    </lineage>
</organism>
<dbReference type="InterPro" id="IPR029069">
    <property type="entry name" value="HotDog_dom_sf"/>
</dbReference>
<proteinExistence type="predicted"/>
<dbReference type="SUPFAM" id="SSF54637">
    <property type="entry name" value="Thioesterase/thiol ester dehydrase-isomerase"/>
    <property type="match status" value="1"/>
</dbReference>
<evidence type="ECO:0000313" key="1">
    <source>
        <dbReference type="EMBL" id="KAJ3048194.1"/>
    </source>
</evidence>
<dbReference type="AlphaFoldDB" id="A0AAD5X3I3"/>
<sequence>MGAEDFIGARKIGPILKSASLKYRFPGNFDFPFLLSHLNTITHTHSPPKVKYPDTLTLATRVPPTTVSKDRFSQHFIAISHASGKVVAEGECVVVTFDYQNQKKADIPEEILRVFEREDGGRV</sequence>
<name>A0AAD5X3I3_9FUNG</name>
<keyword evidence="2" id="KW-1185">Reference proteome</keyword>
<evidence type="ECO:0008006" key="3">
    <source>
        <dbReference type="Google" id="ProtNLM"/>
    </source>
</evidence>
<dbReference type="Proteomes" id="UP001212841">
    <property type="component" value="Unassembled WGS sequence"/>
</dbReference>
<protein>
    <recommendedName>
        <fullName evidence="3">Thioesterase domain-containing protein</fullName>
    </recommendedName>
</protein>
<evidence type="ECO:0000313" key="2">
    <source>
        <dbReference type="Proteomes" id="UP001212841"/>
    </source>
</evidence>
<reference evidence="1" key="1">
    <citation type="submission" date="2020-05" db="EMBL/GenBank/DDBJ databases">
        <title>Phylogenomic resolution of chytrid fungi.</title>
        <authorList>
            <person name="Stajich J.E."/>
            <person name="Amses K."/>
            <person name="Simmons R."/>
            <person name="Seto K."/>
            <person name="Myers J."/>
            <person name="Bonds A."/>
            <person name="Quandt C.A."/>
            <person name="Barry K."/>
            <person name="Liu P."/>
            <person name="Grigoriev I."/>
            <person name="Longcore J.E."/>
            <person name="James T.Y."/>
        </authorList>
    </citation>
    <scope>NUCLEOTIDE SEQUENCE</scope>
    <source>
        <strain evidence="1">JEL0318</strain>
    </source>
</reference>
<comment type="caution">
    <text evidence="1">The sequence shown here is derived from an EMBL/GenBank/DDBJ whole genome shotgun (WGS) entry which is preliminary data.</text>
</comment>
<accession>A0AAD5X3I3</accession>
<dbReference type="EMBL" id="JADGJD010000831">
    <property type="protein sequence ID" value="KAJ3048194.1"/>
    <property type="molecule type" value="Genomic_DNA"/>
</dbReference>